<reference evidence="4 5" key="1">
    <citation type="submission" date="2012-11" db="EMBL/GenBank/DDBJ databases">
        <title>Genome assembly of Thiorhodococcus sp. AK35.</title>
        <authorList>
            <person name="Nupur N."/>
            <person name="Khatri I."/>
            <person name="Subramanian S."/>
            <person name="Pinnaka A."/>
        </authorList>
    </citation>
    <scope>NUCLEOTIDE SEQUENCE [LARGE SCALE GENOMIC DNA]</scope>
    <source>
        <strain evidence="4 5">AK35</strain>
    </source>
</reference>
<feature type="region of interest" description="Disordered" evidence="3">
    <location>
        <begin position="1"/>
        <end position="117"/>
    </location>
</feature>
<dbReference type="Pfam" id="PF12288">
    <property type="entry name" value="CsoS2_M"/>
    <property type="match status" value="1"/>
</dbReference>
<keyword evidence="5" id="KW-1185">Reference proteome</keyword>
<proteinExistence type="inferred from homology"/>
<feature type="compositionally biased region" description="Polar residues" evidence="3">
    <location>
        <begin position="143"/>
        <end position="171"/>
    </location>
</feature>
<feature type="region of interest" description="Disordered" evidence="3">
    <location>
        <begin position="143"/>
        <end position="178"/>
    </location>
</feature>
<evidence type="ECO:0000256" key="1">
    <source>
        <dbReference type="ARBA" id="ARBA00022737"/>
    </source>
</evidence>
<dbReference type="InterPro" id="IPR020990">
    <property type="entry name" value="CSOS2/2B"/>
</dbReference>
<dbReference type="GO" id="GO:0043886">
    <property type="term" value="F:structural constituent of carboxysome shell"/>
    <property type="evidence" value="ECO:0007669"/>
    <property type="project" value="InterPro"/>
</dbReference>
<feature type="compositionally biased region" description="Polar residues" evidence="3">
    <location>
        <begin position="94"/>
        <end position="107"/>
    </location>
</feature>
<gene>
    <name evidence="4" type="ORF">D779_1741</name>
</gene>
<feature type="region of interest" description="Disordered" evidence="3">
    <location>
        <begin position="251"/>
        <end position="273"/>
    </location>
</feature>
<dbReference type="STRING" id="1249627.D779_1741"/>
<feature type="region of interest" description="Disordered" evidence="3">
    <location>
        <begin position="503"/>
        <end position="618"/>
    </location>
</feature>
<dbReference type="AlphaFoldDB" id="W9VGM3"/>
<comment type="caution">
    <text evidence="4">The sequence shown here is derived from an EMBL/GenBank/DDBJ whole genome shotgun (WGS) entry which is preliminary data.</text>
</comment>
<evidence type="ECO:0000313" key="5">
    <source>
        <dbReference type="Proteomes" id="UP000019460"/>
    </source>
</evidence>
<feature type="compositionally biased region" description="Basic and acidic residues" evidence="3">
    <location>
        <begin position="544"/>
        <end position="555"/>
    </location>
</feature>
<comment type="similarity">
    <text evidence="2">Belongs to the CsoS2 family.</text>
</comment>
<protein>
    <submittedName>
        <fullName evidence="4">Carboxysome shell protein CsoS2</fullName>
    </submittedName>
</protein>
<feature type="compositionally biased region" description="Basic and acidic residues" evidence="3">
    <location>
        <begin position="42"/>
        <end position="55"/>
    </location>
</feature>
<evidence type="ECO:0000313" key="4">
    <source>
        <dbReference type="EMBL" id="EXJ15187.1"/>
    </source>
</evidence>
<name>W9VGM3_9GAMM</name>
<dbReference type="Proteomes" id="UP000019460">
    <property type="component" value="Unassembled WGS sequence"/>
</dbReference>
<evidence type="ECO:0000256" key="2">
    <source>
        <dbReference type="ARBA" id="ARBA00024044"/>
    </source>
</evidence>
<feature type="compositionally biased region" description="Low complexity" evidence="3">
    <location>
        <begin position="573"/>
        <end position="583"/>
    </location>
</feature>
<dbReference type="PATRIC" id="fig|1249627.3.peg.2189"/>
<organism evidence="4 5">
    <name type="scientific">Imhoffiella purpurea</name>
    <dbReference type="NCBI Taxonomy" id="1249627"/>
    <lineage>
        <taxon>Bacteria</taxon>
        <taxon>Pseudomonadati</taxon>
        <taxon>Pseudomonadota</taxon>
        <taxon>Gammaproteobacteria</taxon>
        <taxon>Chromatiales</taxon>
        <taxon>Chromatiaceae</taxon>
        <taxon>Imhoffiella</taxon>
    </lineage>
</organism>
<accession>W9VGM3</accession>
<dbReference type="eggNOG" id="ENOG502Z8T4">
    <property type="taxonomic scope" value="Bacteria"/>
</dbReference>
<keyword evidence="1" id="KW-0677">Repeat</keyword>
<dbReference type="EMBL" id="AONC01000029">
    <property type="protein sequence ID" value="EXJ15187.1"/>
    <property type="molecule type" value="Genomic_DNA"/>
</dbReference>
<sequence length="618" mass="63487">MNPGRAASLARRRAQSSRGKAGMSANGMTAAQTARAANPELSGRELAKALREQRSRRGGAGQKKSAPTGRSRAARNPTAPGAAKDAPWKVGASETAQGRTLTGTQVGRSRDVTGDEASTCRTITGTEYLGADIFRDFCQTESAKTPSRGSLSPTTGGNAVSGNQVGRSTRVTGDEPGTCKKVTGTQYMGADLQEAFCGVQPEPAPAKVAKSETRGGKSVTGADIGRSNRVTGGEVGADRTLTGTQYTELGSIGSDRKAAPPKVGNSATLSGSHLTGTMIGRHPSMTGDETGSCRNVTGDDYIGLEQYGQFCDSAPARTERKVGVSATLGGERVTGTMTGRARRVTGDEPGTCKSITGTPYAGAEQYGDYCDPAETGRASARMRPHKRMFGSVMTGIQPAVGGRTTGDEAGACEPVTGTPYLGADQAAEVCAAMPAEPGSPDFPQPLPGAAEAEPWENFSVDPPAHAARAPQKISGVTGSTYEKGQITGPFGMASGKVTGTEEARFGGRGKHPVEDAPPVEQPTIDGRVKSRITGEGIDTGAKITGDDWDRGDRVTGTEGTSALARNPSRRGRMAPMAAAMAQGRPEKEKAPEPVSKVTGGSGNTDKGALITYSGGARG</sequence>
<feature type="region of interest" description="Disordered" evidence="3">
    <location>
        <begin position="207"/>
        <end position="237"/>
    </location>
</feature>
<evidence type="ECO:0000256" key="3">
    <source>
        <dbReference type="SAM" id="MobiDB-lite"/>
    </source>
</evidence>